<comment type="caution">
    <text evidence="10">The sequence shown here is derived from an EMBL/GenBank/DDBJ whole genome shotgun (WGS) entry which is preliminary data.</text>
</comment>
<protein>
    <submittedName>
        <fullName evidence="10">ABC transporter permease</fullName>
    </submittedName>
</protein>
<dbReference type="EMBL" id="RYZH01000013">
    <property type="protein sequence ID" value="RUL88176.1"/>
    <property type="molecule type" value="Genomic_DNA"/>
</dbReference>
<sequence length="510" mass="51193">MSDDAKPSPPPGPPPGSPRPGFRWGGSELGLAVAIVAVLGLIYAVAPGPSAIFDPGASRPFFSEYNIRSLAHLMALFGVLSVGVAVVIIAGGIDLSIGSMVALSAVVSAKLMTSWLPGVGQAGPWATGMLVAAAVALISWNGLNLLGGPWARGLVLGSIPAALVAAGVGLAGGPMDAGSWVVAAVEALVLIGLVFGLRRGADDRAGAMAAALVWGLAAGSLAGWGTGGNGRIATVALVVSSSALGLLVGLVLQFRKAAVVLAVLVAAAVVWGVSSGESTAREVPLGIIVAAVSLSLLLGLAIGAGHAFLINAFRLPPFIATLATLAGLRSLAIILSNNRSITVSDPTFRDLGRQYWITIPLFLAVAVLLSLMMGTTVLGRHLYALGGNESAARLSGLPTRRLKTVAYAVSGLLAALGGILFFGRSGSATPTMGFAYELSAITAAVVGGCSLSGGVGSIRGTVLGLILIQIVINGTGLVVEGIDPSQIEGLVLGVVVVLAVGFNQRFRLKH</sequence>
<dbReference type="GO" id="GO:0005886">
    <property type="term" value="C:plasma membrane"/>
    <property type="evidence" value="ECO:0007669"/>
    <property type="project" value="UniProtKB-SubCell"/>
</dbReference>
<feature type="transmembrane region" description="Helical" evidence="9">
    <location>
        <begin position="462"/>
        <end position="479"/>
    </location>
</feature>
<keyword evidence="7 9" id="KW-0472">Membrane</keyword>
<dbReference type="Proteomes" id="UP000280296">
    <property type="component" value="Unassembled WGS sequence"/>
</dbReference>
<feature type="transmembrane region" description="Helical" evidence="9">
    <location>
        <begin position="355"/>
        <end position="383"/>
    </location>
</feature>
<evidence type="ECO:0000256" key="1">
    <source>
        <dbReference type="ARBA" id="ARBA00004651"/>
    </source>
</evidence>
<name>A0A432MM24_9BACT</name>
<evidence type="ECO:0000256" key="2">
    <source>
        <dbReference type="ARBA" id="ARBA00022448"/>
    </source>
</evidence>
<feature type="transmembrane region" description="Helical" evidence="9">
    <location>
        <begin position="70"/>
        <end position="90"/>
    </location>
</feature>
<gene>
    <name evidence="10" type="ORF">TsocGM_08550</name>
</gene>
<organism evidence="10 11">
    <name type="scientific">Tautonia sociabilis</name>
    <dbReference type="NCBI Taxonomy" id="2080755"/>
    <lineage>
        <taxon>Bacteria</taxon>
        <taxon>Pseudomonadati</taxon>
        <taxon>Planctomycetota</taxon>
        <taxon>Planctomycetia</taxon>
        <taxon>Isosphaerales</taxon>
        <taxon>Isosphaeraceae</taxon>
        <taxon>Tautonia</taxon>
    </lineage>
</organism>
<feature type="transmembrane region" description="Helical" evidence="9">
    <location>
        <begin position="122"/>
        <end position="143"/>
    </location>
</feature>
<feature type="transmembrane region" description="Helical" evidence="9">
    <location>
        <begin position="207"/>
        <end position="226"/>
    </location>
</feature>
<feature type="region of interest" description="Disordered" evidence="8">
    <location>
        <begin position="1"/>
        <end position="21"/>
    </location>
</feature>
<feature type="transmembrane region" description="Helical" evidence="9">
    <location>
        <begin position="29"/>
        <end position="50"/>
    </location>
</feature>
<dbReference type="Pfam" id="PF02653">
    <property type="entry name" value="BPD_transp_2"/>
    <property type="match status" value="1"/>
</dbReference>
<evidence type="ECO:0000256" key="8">
    <source>
        <dbReference type="SAM" id="MobiDB-lite"/>
    </source>
</evidence>
<feature type="transmembrane region" description="Helical" evidence="9">
    <location>
        <begin position="177"/>
        <end position="195"/>
    </location>
</feature>
<evidence type="ECO:0000256" key="4">
    <source>
        <dbReference type="ARBA" id="ARBA00022519"/>
    </source>
</evidence>
<evidence type="ECO:0000256" key="5">
    <source>
        <dbReference type="ARBA" id="ARBA00022692"/>
    </source>
</evidence>
<dbReference type="GO" id="GO:0022857">
    <property type="term" value="F:transmembrane transporter activity"/>
    <property type="evidence" value="ECO:0007669"/>
    <property type="project" value="InterPro"/>
</dbReference>
<evidence type="ECO:0000313" key="11">
    <source>
        <dbReference type="Proteomes" id="UP000280296"/>
    </source>
</evidence>
<keyword evidence="11" id="KW-1185">Reference proteome</keyword>
<feature type="compositionally biased region" description="Pro residues" evidence="8">
    <location>
        <begin position="7"/>
        <end position="18"/>
    </location>
</feature>
<keyword evidence="5 9" id="KW-0812">Transmembrane</keyword>
<dbReference type="PANTHER" id="PTHR32196">
    <property type="entry name" value="ABC TRANSPORTER PERMEASE PROTEIN YPHD-RELATED-RELATED"/>
    <property type="match status" value="1"/>
</dbReference>
<keyword evidence="6 9" id="KW-1133">Transmembrane helix</keyword>
<dbReference type="CDD" id="cd06579">
    <property type="entry name" value="TM_PBP1_transp_AraH_like"/>
    <property type="match status" value="1"/>
</dbReference>
<dbReference type="InterPro" id="IPR001851">
    <property type="entry name" value="ABC_transp_permease"/>
</dbReference>
<dbReference type="PANTHER" id="PTHR32196:SF21">
    <property type="entry name" value="ABC TRANSPORTER PERMEASE PROTEIN YPHD-RELATED"/>
    <property type="match status" value="1"/>
</dbReference>
<evidence type="ECO:0000313" key="10">
    <source>
        <dbReference type="EMBL" id="RUL88176.1"/>
    </source>
</evidence>
<feature type="transmembrane region" description="Helical" evidence="9">
    <location>
        <begin position="317"/>
        <end position="335"/>
    </location>
</feature>
<accession>A0A432MM24</accession>
<evidence type="ECO:0000256" key="3">
    <source>
        <dbReference type="ARBA" id="ARBA00022475"/>
    </source>
</evidence>
<reference evidence="10 11" key="1">
    <citation type="submission" date="2018-12" db="EMBL/GenBank/DDBJ databases">
        <authorList>
            <person name="Toschakov S.V."/>
        </authorList>
    </citation>
    <scope>NUCLEOTIDE SEQUENCE [LARGE SCALE GENOMIC DNA]</scope>
    <source>
        <strain evidence="10 11">GM2012</strain>
    </source>
</reference>
<reference evidence="10 11" key="2">
    <citation type="submission" date="2019-01" db="EMBL/GenBank/DDBJ databases">
        <title>Tautonia sociabilis, a novel thermotolerant planctomycete of Isosphaeraceae family, isolated from a 4000 m deep subterranean habitat.</title>
        <authorList>
            <person name="Kovaleva O.L."/>
            <person name="Elcheninov A.G."/>
            <person name="Van Heerden E."/>
            <person name="Toshchakov S.V."/>
            <person name="Novikov A."/>
            <person name="Bonch-Osmolovskaya E.A."/>
            <person name="Kublanov I.V."/>
        </authorList>
    </citation>
    <scope>NUCLEOTIDE SEQUENCE [LARGE SCALE GENOMIC DNA]</scope>
    <source>
        <strain evidence="10 11">GM2012</strain>
    </source>
</reference>
<keyword evidence="2" id="KW-0813">Transport</keyword>
<keyword evidence="3" id="KW-1003">Cell membrane</keyword>
<evidence type="ECO:0000256" key="7">
    <source>
        <dbReference type="ARBA" id="ARBA00023136"/>
    </source>
</evidence>
<dbReference type="AlphaFoldDB" id="A0A432MM24"/>
<feature type="transmembrane region" description="Helical" evidence="9">
    <location>
        <begin position="485"/>
        <end position="502"/>
    </location>
</feature>
<feature type="transmembrane region" description="Helical" evidence="9">
    <location>
        <begin position="286"/>
        <end position="310"/>
    </location>
</feature>
<comment type="subcellular location">
    <subcellularLocation>
        <location evidence="1">Cell membrane</location>
        <topology evidence="1">Multi-pass membrane protein</topology>
    </subcellularLocation>
</comment>
<feature type="transmembrane region" description="Helical" evidence="9">
    <location>
        <begin position="404"/>
        <end position="422"/>
    </location>
</feature>
<feature type="transmembrane region" description="Helical" evidence="9">
    <location>
        <begin position="257"/>
        <end position="274"/>
    </location>
</feature>
<evidence type="ECO:0000256" key="9">
    <source>
        <dbReference type="SAM" id="Phobius"/>
    </source>
</evidence>
<keyword evidence="4" id="KW-0997">Cell inner membrane</keyword>
<feature type="transmembrane region" description="Helical" evidence="9">
    <location>
        <begin position="434"/>
        <end position="455"/>
    </location>
</feature>
<feature type="transmembrane region" description="Helical" evidence="9">
    <location>
        <begin position="150"/>
        <end position="171"/>
    </location>
</feature>
<feature type="transmembrane region" description="Helical" evidence="9">
    <location>
        <begin position="232"/>
        <end position="252"/>
    </location>
</feature>
<proteinExistence type="predicted"/>
<evidence type="ECO:0000256" key="6">
    <source>
        <dbReference type="ARBA" id="ARBA00022989"/>
    </source>
</evidence>